<dbReference type="GeneID" id="100923496"/>
<protein>
    <submittedName>
        <fullName evidence="2">Transmembrane protein 232</fullName>
    </submittedName>
</protein>
<keyword evidence="3" id="KW-1185">Reference proteome</keyword>
<dbReference type="KEGG" id="shr:100923496"/>
<dbReference type="InterPro" id="IPR031747">
    <property type="entry name" value="TMEM232"/>
</dbReference>
<dbReference type="InParanoid" id="G3VGC9"/>
<evidence type="ECO:0000256" key="1">
    <source>
        <dbReference type="SAM" id="MobiDB-lite"/>
    </source>
</evidence>
<proteinExistence type="predicted"/>
<reference evidence="2 3" key="1">
    <citation type="journal article" date="2011" name="Proc. Natl. Acad. Sci. U.S.A.">
        <title>Genetic diversity and population structure of the endangered marsupial Sarcophilus harrisii (Tasmanian devil).</title>
        <authorList>
            <person name="Miller W."/>
            <person name="Hayes V.M."/>
            <person name="Ratan A."/>
            <person name="Petersen D.C."/>
            <person name="Wittekindt N.E."/>
            <person name="Miller J."/>
            <person name="Walenz B."/>
            <person name="Knight J."/>
            <person name="Qi J."/>
            <person name="Zhao F."/>
            <person name="Wang Q."/>
            <person name="Bedoya-Reina O.C."/>
            <person name="Katiyar N."/>
            <person name="Tomsho L.P."/>
            <person name="Kasson L.M."/>
            <person name="Hardie R.A."/>
            <person name="Woodbridge P."/>
            <person name="Tindall E.A."/>
            <person name="Bertelsen M.F."/>
            <person name="Dixon D."/>
            <person name="Pyecroft S."/>
            <person name="Helgen K.M."/>
            <person name="Lesk A.M."/>
            <person name="Pringle T.H."/>
            <person name="Patterson N."/>
            <person name="Zhang Y."/>
            <person name="Kreiss A."/>
            <person name="Woods G.M."/>
            <person name="Jones M.E."/>
            <person name="Schuster S.C."/>
        </authorList>
    </citation>
    <scope>NUCLEOTIDE SEQUENCE [LARGE SCALE GENOMIC DNA]</scope>
</reference>
<organism evidence="2 3">
    <name type="scientific">Sarcophilus harrisii</name>
    <name type="common">Tasmanian devil</name>
    <name type="synonym">Sarcophilus laniarius</name>
    <dbReference type="NCBI Taxonomy" id="9305"/>
    <lineage>
        <taxon>Eukaryota</taxon>
        <taxon>Metazoa</taxon>
        <taxon>Chordata</taxon>
        <taxon>Craniata</taxon>
        <taxon>Vertebrata</taxon>
        <taxon>Euteleostomi</taxon>
        <taxon>Mammalia</taxon>
        <taxon>Metatheria</taxon>
        <taxon>Dasyuromorphia</taxon>
        <taxon>Dasyuridae</taxon>
        <taxon>Sarcophilus</taxon>
    </lineage>
</organism>
<evidence type="ECO:0000313" key="3">
    <source>
        <dbReference type="Proteomes" id="UP000007648"/>
    </source>
</evidence>
<dbReference type="PANTHER" id="PTHR28651:SF1">
    <property type="entry name" value="TRANSMEMBRANE PROTEIN 232"/>
    <property type="match status" value="1"/>
</dbReference>
<gene>
    <name evidence="2" type="primary">TMEM232</name>
</gene>
<accession>G3VGC9</accession>
<dbReference type="Proteomes" id="UP000007648">
    <property type="component" value="Unassembled WGS sequence"/>
</dbReference>
<dbReference type="Ensembl" id="ENSSHAT00000002257.2">
    <property type="protein sequence ID" value="ENSSHAP00000002233.2"/>
    <property type="gene ID" value="ENSSHAG00000001986.2"/>
</dbReference>
<dbReference type="CTD" id="642987"/>
<dbReference type="RefSeq" id="XP_031824482.1">
    <property type="nucleotide sequence ID" value="XM_031968622.1"/>
</dbReference>
<dbReference type="PANTHER" id="PTHR28651">
    <property type="entry name" value="TRANSMEMBRANE PROTEIN 232"/>
    <property type="match status" value="1"/>
</dbReference>
<dbReference type="FunCoup" id="G3VGC9">
    <property type="interactions" value="80"/>
</dbReference>
<dbReference type="eggNOG" id="ENOG502QVVE">
    <property type="taxonomic scope" value="Eukaryota"/>
</dbReference>
<feature type="compositionally biased region" description="Polar residues" evidence="1">
    <location>
        <begin position="671"/>
        <end position="689"/>
    </location>
</feature>
<feature type="compositionally biased region" description="Basic and acidic residues" evidence="1">
    <location>
        <begin position="645"/>
        <end position="655"/>
    </location>
</feature>
<reference evidence="2" key="2">
    <citation type="submission" date="2025-08" db="UniProtKB">
        <authorList>
            <consortium name="Ensembl"/>
        </authorList>
    </citation>
    <scope>IDENTIFICATION</scope>
</reference>
<name>G3VGC9_SARHA</name>
<evidence type="ECO:0000313" key="2">
    <source>
        <dbReference type="Ensembl" id="ENSSHAP00000002233.2"/>
    </source>
</evidence>
<feature type="region of interest" description="Disordered" evidence="1">
    <location>
        <begin position="645"/>
        <end position="689"/>
    </location>
</feature>
<dbReference type="Pfam" id="PF15877">
    <property type="entry name" value="TMEM232"/>
    <property type="match status" value="1"/>
</dbReference>
<dbReference type="AlphaFoldDB" id="G3VGC9"/>
<reference evidence="2" key="3">
    <citation type="submission" date="2025-09" db="UniProtKB">
        <authorList>
            <consortium name="Ensembl"/>
        </authorList>
    </citation>
    <scope>IDENTIFICATION</scope>
</reference>
<dbReference type="STRING" id="9305.ENSSHAP00000002233"/>
<sequence>MPYTRVPIINRFGIISTSYHEELLKHSAKNITKNTIEKPKKALLITKEFIKKFNDSENLEDERLLQDQARKMLFRCKRRLGLSSLGVGKHVDIPAAWIEAIYLAQCKGEIQEEALNMLCASLDHASLHCSHLSTLFFIAESVLYRICCDASQKSYLYSSEIKLIKIGFLTFLRLFVYHLYGNLEGFETHLLRLQPYLFALYFCEDTYSKYPNILSIISFMKMTGEVICFPGISETHEDTDTKQDVIFPGMNREERGRKIETENEKVNSKPYSKRQEVSHLLWHCIVVWSCVQNQTTQLNEVLEHLLKHKKQLQKKFCLESILCFFILGDAAKLNMSCLKIFMNLGKDFILSCISPQKQEENKDDDPSWEWIIAYMYITVLGDICLHATTSILRKIAYTGFYEHENTSKYLERKNIKSMEPMELKEANFLDLLTYFSSQISDNCCQLIWTVYYGLIYNLVKMIRELYGDEKQDGLRNLLWKILQRIKCDEKDVRILTALDVAEAELNSTINPFIGSTVKAPGNNIFFQYIGHKVAYVLSKLFLSPLGPSSLLLKRSEKEQKMMKYKLPKDFQMEKKVIRIFSRERYPQKELVRPYPDIIARADMALKTLIDKQWEKEQLIRLKEEKKLLTQKKKQKRKEELEHYQAMMKRREEKIHKTTKPYELPGLEYSEPMTSDRSSNDPNKQGTCIA</sequence>
<dbReference type="GeneTree" id="ENSGT00390000014003"/>
<dbReference type="OrthoDB" id="10016194at2759"/>